<protein>
    <recommendedName>
        <fullName evidence="5">Peroxin-3</fullName>
    </recommendedName>
</protein>
<evidence type="ECO:0000256" key="2">
    <source>
        <dbReference type="SAM" id="MobiDB-lite"/>
    </source>
</evidence>
<dbReference type="Proteomes" id="UP000076871">
    <property type="component" value="Unassembled WGS sequence"/>
</dbReference>
<dbReference type="PANTHER" id="PTHR28080:SF1">
    <property type="entry name" value="PEROXISOMAL BIOGENESIS FACTOR 3"/>
    <property type="match status" value="1"/>
</dbReference>
<dbReference type="GO" id="GO:0030674">
    <property type="term" value="F:protein-macromolecule adaptor activity"/>
    <property type="evidence" value="ECO:0007669"/>
    <property type="project" value="TreeGrafter"/>
</dbReference>
<keyword evidence="4" id="KW-1185">Reference proteome</keyword>
<evidence type="ECO:0000313" key="3">
    <source>
        <dbReference type="EMBL" id="KZT08080.1"/>
    </source>
</evidence>
<evidence type="ECO:0008006" key="5">
    <source>
        <dbReference type="Google" id="ProtNLM"/>
    </source>
</evidence>
<name>A0A165EZZ7_9APHY</name>
<accession>A0A165EZZ7</accession>
<reference evidence="3 4" key="1">
    <citation type="journal article" date="2016" name="Mol. Biol. Evol.">
        <title>Comparative Genomics of Early-Diverging Mushroom-Forming Fungi Provides Insights into the Origins of Lignocellulose Decay Capabilities.</title>
        <authorList>
            <person name="Nagy L.G."/>
            <person name="Riley R."/>
            <person name="Tritt A."/>
            <person name="Adam C."/>
            <person name="Daum C."/>
            <person name="Floudas D."/>
            <person name="Sun H."/>
            <person name="Yadav J.S."/>
            <person name="Pangilinan J."/>
            <person name="Larsson K.H."/>
            <person name="Matsuura K."/>
            <person name="Barry K."/>
            <person name="Labutti K."/>
            <person name="Kuo R."/>
            <person name="Ohm R.A."/>
            <person name="Bhattacharya S.S."/>
            <person name="Shirouzu T."/>
            <person name="Yoshinaga Y."/>
            <person name="Martin F.M."/>
            <person name="Grigoriev I.V."/>
            <person name="Hibbett D.S."/>
        </authorList>
    </citation>
    <scope>NUCLEOTIDE SEQUENCE [LARGE SCALE GENOMIC DNA]</scope>
    <source>
        <strain evidence="3 4">93-53</strain>
    </source>
</reference>
<keyword evidence="1" id="KW-0175">Coiled coil</keyword>
<dbReference type="InParanoid" id="A0A165EZZ7"/>
<gene>
    <name evidence="3" type="ORF">LAESUDRAFT_724066</name>
</gene>
<dbReference type="GO" id="GO:0045046">
    <property type="term" value="P:protein import into peroxisome membrane"/>
    <property type="evidence" value="ECO:0007669"/>
    <property type="project" value="TreeGrafter"/>
</dbReference>
<dbReference type="GO" id="GO:0005778">
    <property type="term" value="C:peroxisomal membrane"/>
    <property type="evidence" value="ECO:0007669"/>
    <property type="project" value="InterPro"/>
</dbReference>
<dbReference type="Pfam" id="PF04882">
    <property type="entry name" value="Peroxin-3"/>
    <property type="match status" value="1"/>
</dbReference>
<dbReference type="GeneID" id="63825569"/>
<dbReference type="AlphaFoldDB" id="A0A165EZZ7"/>
<proteinExistence type="predicted"/>
<dbReference type="STRING" id="1314785.A0A165EZZ7"/>
<dbReference type="RefSeq" id="XP_040765820.1">
    <property type="nucleotide sequence ID" value="XM_040908540.1"/>
</dbReference>
<evidence type="ECO:0000313" key="4">
    <source>
        <dbReference type="Proteomes" id="UP000076871"/>
    </source>
</evidence>
<evidence type="ECO:0000256" key="1">
    <source>
        <dbReference type="SAM" id="Coils"/>
    </source>
</evidence>
<feature type="region of interest" description="Disordered" evidence="2">
    <location>
        <begin position="175"/>
        <end position="205"/>
    </location>
</feature>
<dbReference type="EMBL" id="KV427616">
    <property type="protein sequence ID" value="KZT08080.1"/>
    <property type="molecule type" value="Genomic_DNA"/>
</dbReference>
<feature type="compositionally biased region" description="Low complexity" evidence="2">
    <location>
        <begin position="195"/>
        <end position="205"/>
    </location>
</feature>
<feature type="coiled-coil region" evidence="1">
    <location>
        <begin position="298"/>
        <end position="325"/>
    </location>
</feature>
<dbReference type="PANTHER" id="PTHR28080">
    <property type="entry name" value="PEROXISOMAL BIOGENESIS FACTOR 3"/>
    <property type="match status" value="1"/>
</dbReference>
<organism evidence="3 4">
    <name type="scientific">Laetiporus sulphureus 93-53</name>
    <dbReference type="NCBI Taxonomy" id="1314785"/>
    <lineage>
        <taxon>Eukaryota</taxon>
        <taxon>Fungi</taxon>
        <taxon>Dikarya</taxon>
        <taxon>Basidiomycota</taxon>
        <taxon>Agaricomycotina</taxon>
        <taxon>Agaricomycetes</taxon>
        <taxon>Polyporales</taxon>
        <taxon>Laetiporus</taxon>
    </lineage>
</organism>
<sequence>MLHSVANYFHVRRRGINRAAGYIGGAYLLGQYVLGRLEDVRDRLMQDRMARENLRRRFEQNQQDVDFTIMALLPTLGKYILEGMDVEGVTYELQSYSKATRPHIELQPPAPPSESSLASSMELLLKPAHDDRSENGSLSVISSAHENGSPSELSSSSSWIDHSLQVSQASAELVSPISNSRSSKSPDSRQEADLSESMVSSSTTSGSSVAQDILWSPGSARSEIVNPVTRSKADLWKEVKILTFTRTLTIIYSITLLSIFTHIQLNILGRLKYIQSVVQAEREERRRERVQQDVSMLLAGVEEALSEENEDVDEDEDEIISEETERKYLTLSWWILHVGWKDVGERVRRGVEEVFEGVSLKTKFTIQDLFRLVSDVRRRVEYEVTFEGRERRIDFLSTLLPPTSETLTHVLIQGGIPSRLAGTADPHFDALLAETRIHLQSASFQRVLEVCLDRATEVLFDGLRKHVFHSAASESGLDERDEEMRERLAAMLPGLARWCHLALEGLPNELVDHLANVREMSAFSAIIYSNYDDRFR</sequence>
<dbReference type="InterPro" id="IPR006966">
    <property type="entry name" value="Peroxin-3"/>
</dbReference>
<dbReference type="OrthoDB" id="45930at2759"/>